<dbReference type="GO" id="GO:0000139">
    <property type="term" value="C:Golgi membrane"/>
    <property type="evidence" value="ECO:0007669"/>
    <property type="project" value="UniProtKB-SubCell"/>
</dbReference>
<evidence type="ECO:0000256" key="7">
    <source>
        <dbReference type="ARBA" id="ARBA00022597"/>
    </source>
</evidence>
<evidence type="ECO:0000256" key="14">
    <source>
        <dbReference type="SAM" id="Phobius"/>
    </source>
</evidence>
<protein>
    <recommendedName>
        <fullName evidence="4">Sugar transporter SWEET1</fullName>
    </recommendedName>
</protein>
<evidence type="ECO:0000256" key="8">
    <source>
        <dbReference type="ARBA" id="ARBA00022692"/>
    </source>
</evidence>
<accession>A0A1J1H5I9</accession>
<dbReference type="PANTHER" id="PTHR10791">
    <property type="entry name" value="RAG1-ACTIVATING PROTEIN 1"/>
    <property type="match status" value="1"/>
</dbReference>
<keyword evidence="5" id="KW-0813">Transport</keyword>
<keyword evidence="15" id="KW-0732">Signal</keyword>
<keyword evidence="9" id="KW-0677">Repeat</keyword>
<dbReference type="Proteomes" id="UP000220158">
    <property type="component" value="Chromosome 4"/>
</dbReference>
<dbReference type="OMA" id="FCYGFII"/>
<dbReference type="FunFam" id="1.20.1280.290:FF:000025">
    <property type="entry name" value="MtN3-like protein"/>
    <property type="match status" value="1"/>
</dbReference>
<keyword evidence="17" id="KW-1185">Reference proteome</keyword>
<keyword evidence="12 14" id="KW-0472">Membrane</keyword>
<organism evidence="16 17">
    <name type="scientific">Plasmodium relictum</name>
    <dbReference type="NCBI Taxonomy" id="85471"/>
    <lineage>
        <taxon>Eukaryota</taxon>
        <taxon>Sar</taxon>
        <taxon>Alveolata</taxon>
        <taxon>Apicomplexa</taxon>
        <taxon>Aconoidasida</taxon>
        <taxon>Haemosporida</taxon>
        <taxon>Plasmodiidae</taxon>
        <taxon>Plasmodium</taxon>
        <taxon>Plasmodium (Haemamoeba)</taxon>
    </lineage>
</organism>
<evidence type="ECO:0000256" key="3">
    <source>
        <dbReference type="ARBA" id="ARBA00007809"/>
    </source>
</evidence>
<evidence type="ECO:0000256" key="6">
    <source>
        <dbReference type="ARBA" id="ARBA00022475"/>
    </source>
</evidence>
<feature type="region of interest" description="Disordered" evidence="13">
    <location>
        <begin position="137"/>
        <end position="173"/>
    </location>
</feature>
<evidence type="ECO:0000313" key="16">
    <source>
        <dbReference type="EMBL" id="CRG98684.1"/>
    </source>
</evidence>
<feature type="compositionally biased region" description="Basic and acidic residues" evidence="13">
    <location>
        <begin position="147"/>
        <end position="173"/>
    </location>
</feature>
<feature type="chain" id="PRO_5012294784" description="Sugar transporter SWEET1" evidence="15">
    <location>
        <begin position="24"/>
        <end position="539"/>
    </location>
</feature>
<keyword evidence="10 14" id="KW-1133">Transmembrane helix</keyword>
<feature type="compositionally biased region" description="Polar residues" evidence="13">
    <location>
        <begin position="137"/>
        <end position="146"/>
    </location>
</feature>
<comment type="subcellular location">
    <subcellularLocation>
        <location evidence="1">Cell membrane</location>
        <topology evidence="1">Multi-pass membrane protein</topology>
    </subcellularLocation>
    <subcellularLocation>
        <location evidence="2">Golgi apparatus membrane</location>
        <topology evidence="2">Multi-pass membrane protein</topology>
    </subcellularLocation>
</comment>
<proteinExistence type="inferred from homology"/>
<dbReference type="GO" id="GO:0005886">
    <property type="term" value="C:plasma membrane"/>
    <property type="evidence" value="ECO:0007669"/>
    <property type="project" value="UniProtKB-SubCell"/>
</dbReference>
<dbReference type="EMBL" id="LN835299">
    <property type="protein sequence ID" value="CRG98684.1"/>
    <property type="molecule type" value="Genomic_DNA"/>
</dbReference>
<reference evidence="16 17" key="1">
    <citation type="submission" date="2015-04" db="EMBL/GenBank/DDBJ databases">
        <authorList>
            <consortium name="Pathogen Informatics"/>
        </authorList>
    </citation>
    <scope>NUCLEOTIDE SEQUENCE [LARGE SCALE GENOMIC DNA]</scope>
    <source>
        <strain evidence="16 17">SGS1</strain>
    </source>
</reference>
<dbReference type="PANTHER" id="PTHR10791:SF30">
    <property type="entry name" value="SUGAR TRANSPORTER SWEET1"/>
    <property type="match status" value="1"/>
</dbReference>
<dbReference type="GO" id="GO:0051119">
    <property type="term" value="F:sugar transmembrane transporter activity"/>
    <property type="evidence" value="ECO:0007669"/>
    <property type="project" value="InterPro"/>
</dbReference>
<evidence type="ECO:0000256" key="4">
    <source>
        <dbReference type="ARBA" id="ARBA00021741"/>
    </source>
</evidence>
<dbReference type="InterPro" id="IPR047664">
    <property type="entry name" value="SWEET"/>
</dbReference>
<name>A0A1J1H5I9_PLARL</name>
<feature type="transmembrane region" description="Helical" evidence="14">
    <location>
        <begin position="363"/>
        <end position="384"/>
    </location>
</feature>
<evidence type="ECO:0000313" key="17">
    <source>
        <dbReference type="Proteomes" id="UP000220158"/>
    </source>
</evidence>
<dbReference type="InterPro" id="IPR004316">
    <property type="entry name" value="SWEET_rpt"/>
</dbReference>
<evidence type="ECO:0000256" key="15">
    <source>
        <dbReference type="SAM" id="SignalP"/>
    </source>
</evidence>
<feature type="transmembrane region" description="Helical" evidence="14">
    <location>
        <begin position="304"/>
        <end position="323"/>
    </location>
</feature>
<dbReference type="FunFam" id="1.20.1280.290:FF:000004">
    <property type="entry name" value="Sugar transporter SWEET"/>
    <property type="match status" value="1"/>
</dbReference>
<evidence type="ECO:0000256" key="9">
    <source>
        <dbReference type="ARBA" id="ARBA00022737"/>
    </source>
</evidence>
<gene>
    <name evidence="16" type="ORF">PRELSG_0403400</name>
</gene>
<dbReference type="VEuPathDB" id="PlasmoDB:PRELSG_0403400"/>
<feature type="signal peptide" evidence="15">
    <location>
        <begin position="1"/>
        <end position="23"/>
    </location>
</feature>
<dbReference type="OrthoDB" id="409725at2759"/>
<evidence type="ECO:0000256" key="10">
    <source>
        <dbReference type="ARBA" id="ARBA00022989"/>
    </source>
</evidence>
<evidence type="ECO:0000256" key="12">
    <source>
        <dbReference type="ARBA" id="ARBA00023136"/>
    </source>
</evidence>
<sequence length="539" mass="61765">MGIIKRFLLQSALLFFLWNCVQIKCEGNKEIISAFKIDQNKKKIVDPTIKVENIKHEGTIISENVRIENLKKEETKTAKNVEEGKSTNNKKLEKAIEDIQGSGIKEINKPKVEKKNSNSIEKLGDNKNNLKAAFLQNNDSNSNAQNTKEDIKETEVSKENIKAEENSKEVEHSVVKEITPKKEEIKIENKEVNAPDQKNENIPQNSKMNGSKNKNLENEYIDLTSKKIYEEINKNNHPKGSNLYFLKILSISSSIFMQLILFPTIFKILKRKSAGELDGLPYVILFFSSFLWLIYGILINNSAVVFPNLVGLLLGILYSVVYHKNCKSMWLKQKLYSYYKICGIISFLLYALLYILTYEQYQAFVGFIASVSSIINFGAPLSYIQVVIKKRNSSLIPLEMTIGSLICSFLWLTYGFTLKDAFLIIPNSCGFLLSLIQVILIVLYSNKEPLNYIDNNFNYNEGSNKFVPDNAFFNEYNLEDEHKINEISTNNRESFFDFSYDETSPLTGNYNVNYNEKDIKTENYLNHSETGELSTALNF</sequence>
<dbReference type="Pfam" id="PF03083">
    <property type="entry name" value="MtN3_slv"/>
    <property type="match status" value="2"/>
</dbReference>
<evidence type="ECO:0000256" key="1">
    <source>
        <dbReference type="ARBA" id="ARBA00004651"/>
    </source>
</evidence>
<dbReference type="RefSeq" id="XP_028531693.1">
    <property type="nucleotide sequence ID" value="XM_028680169.1"/>
</dbReference>
<evidence type="ECO:0000256" key="5">
    <source>
        <dbReference type="ARBA" id="ARBA00022448"/>
    </source>
</evidence>
<comment type="similarity">
    <text evidence="3">Belongs to the SWEET sugar transporter family.</text>
</comment>
<evidence type="ECO:0000256" key="2">
    <source>
        <dbReference type="ARBA" id="ARBA00004653"/>
    </source>
</evidence>
<feature type="transmembrane region" description="Helical" evidence="14">
    <location>
        <begin position="335"/>
        <end position="357"/>
    </location>
</feature>
<feature type="transmembrane region" description="Helical" evidence="14">
    <location>
        <begin position="244"/>
        <end position="268"/>
    </location>
</feature>
<evidence type="ECO:0000256" key="11">
    <source>
        <dbReference type="ARBA" id="ARBA00023034"/>
    </source>
</evidence>
<feature type="transmembrane region" description="Helical" evidence="14">
    <location>
        <begin position="396"/>
        <end position="416"/>
    </location>
</feature>
<evidence type="ECO:0000256" key="13">
    <source>
        <dbReference type="SAM" id="MobiDB-lite"/>
    </source>
</evidence>
<keyword evidence="7" id="KW-0762">Sugar transport</keyword>
<dbReference type="AlphaFoldDB" id="A0A1J1H5I9"/>
<feature type="transmembrane region" description="Helical" evidence="14">
    <location>
        <begin position="280"/>
        <end position="298"/>
    </location>
</feature>
<keyword evidence="6" id="KW-1003">Cell membrane</keyword>
<dbReference type="Gene3D" id="1.20.1280.290">
    <property type="match status" value="2"/>
</dbReference>
<keyword evidence="11" id="KW-0333">Golgi apparatus</keyword>
<dbReference type="KEGG" id="prel:PRELSG_0403400"/>
<dbReference type="GeneID" id="39734784"/>
<keyword evidence="8 14" id="KW-0812">Transmembrane</keyword>
<feature type="transmembrane region" description="Helical" evidence="14">
    <location>
        <begin position="422"/>
        <end position="444"/>
    </location>
</feature>